<accession>A0AAN6IG02</accession>
<evidence type="ECO:0000313" key="3">
    <source>
        <dbReference type="EMBL" id="KAI1615610.1"/>
    </source>
</evidence>
<evidence type="ECO:0000313" key="4">
    <source>
        <dbReference type="Proteomes" id="UP001203852"/>
    </source>
</evidence>
<dbReference type="AlphaFoldDB" id="A0AAN6IG02"/>
<feature type="compositionally biased region" description="Basic and acidic residues" evidence="2">
    <location>
        <begin position="615"/>
        <end position="630"/>
    </location>
</feature>
<comment type="caution">
    <text evidence="3">The sequence shown here is derived from an EMBL/GenBank/DDBJ whole genome shotgun (WGS) entry which is preliminary data.</text>
</comment>
<feature type="region of interest" description="Disordered" evidence="2">
    <location>
        <begin position="1"/>
        <end position="68"/>
    </location>
</feature>
<feature type="coiled-coil region" evidence="1">
    <location>
        <begin position="355"/>
        <end position="513"/>
    </location>
</feature>
<sequence length="847" mass="94477">MASEKRLRKMSQSRPVRPAGMPKRSSSFRRAYNYLFNAESSAEKPAEKPMPTRKPPDIPRPNASSQSQIEALRKELQQCRLDLYEAREIVVSQDQEIQSHEQTTQKLQAQYKEKEASLRRQKASLEENMVAVVVQQIRDAQKAERDAAKEDCRRQHEIAIEDVHHKYNSRVAILTQELHSSRAGNEQIKTDYENQVTSLEAELASFHNDLEAAKHAIAETTSTLHDVQQMSATALEESREANSAVKAQLEAQLSALAVQLQYAEVTDQEHTQRFADLQESSAKALTTVEQSLISTQQHLQTQIDAQTTELSNARDALDAASKDRDADSSAYKILECEFESARQHIADLNVSLTGYEDTKQALSASEARVIELNERIQELGASEAALKTSEERVAQLMVDLGGFAACKEELARCEVKIAELNNTLDDYESCKTALQRSEAEISELADKVKEYAGLKAELEHEKVVSGNLSKGLAFKSSVLDELRSKHEEAISSLHCLEEKHKALLGESQTLKDQLATESSSHAAVKDRNNELSKQFEEISASRLTAQTALTAEQDKSGEIIKQVHELQKTLNQSTNQSAELEAEKSRLLVSFEATSDAHKTAEDTLADLRERLRDVEDRSSQELDHKEADPKATLSSQTETETRLKELEGRVHASNPAVSESPKINHLNEELKAKNGMIDALTQRKNETEARLKYATEKIEALRTELKTKSSAGKSAKDLEARIQELQQLSTEQTENAAKLQAELDNKVEVIVELTAWKDNLEQEIDSLTRSEYYKGIEDDNEASHGPSVDAGVSKHDYSAEFTSDEAEDEASEGSIEADAAAADEDDRARYESSHQPHRLSAIDECD</sequence>
<feature type="compositionally biased region" description="Acidic residues" evidence="2">
    <location>
        <begin position="803"/>
        <end position="812"/>
    </location>
</feature>
<feature type="region of interest" description="Disordered" evidence="2">
    <location>
        <begin position="778"/>
        <end position="847"/>
    </location>
</feature>
<gene>
    <name evidence="3" type="ORF">EDD36DRAFT_433248</name>
</gene>
<dbReference type="PANTHER" id="PTHR19327">
    <property type="entry name" value="GOLGIN"/>
    <property type="match status" value="1"/>
</dbReference>
<evidence type="ECO:0000256" key="1">
    <source>
        <dbReference type="SAM" id="Coils"/>
    </source>
</evidence>
<reference evidence="3" key="1">
    <citation type="journal article" date="2022" name="bioRxiv">
        <title>Deciphering the potential niche of two novel black yeast fungi from a biological soil crust based on their genomes, phenotypes, and melanin regulation.</title>
        <authorList>
            <consortium name="DOE Joint Genome Institute"/>
            <person name="Carr E.C."/>
            <person name="Barton Q."/>
            <person name="Grambo S."/>
            <person name="Sullivan M."/>
            <person name="Renfro C.M."/>
            <person name="Kuo A."/>
            <person name="Pangilinan J."/>
            <person name="Lipzen A."/>
            <person name="Keymanesh K."/>
            <person name="Savage E."/>
            <person name="Barry K."/>
            <person name="Grigoriev I.V."/>
            <person name="Riekhof W.R."/>
            <person name="Harris S.S."/>
        </authorList>
    </citation>
    <scope>NUCLEOTIDE SEQUENCE</scope>
    <source>
        <strain evidence="3">JF 03-4F</strain>
    </source>
</reference>
<keyword evidence="1" id="KW-0175">Coiled coil</keyword>
<dbReference type="EMBL" id="MU404352">
    <property type="protein sequence ID" value="KAI1615610.1"/>
    <property type="molecule type" value="Genomic_DNA"/>
</dbReference>
<proteinExistence type="predicted"/>
<feature type="coiled-coil region" evidence="1">
    <location>
        <begin position="664"/>
        <end position="771"/>
    </location>
</feature>
<keyword evidence="4" id="KW-1185">Reference proteome</keyword>
<organism evidence="3 4">
    <name type="scientific">Exophiala viscosa</name>
    <dbReference type="NCBI Taxonomy" id="2486360"/>
    <lineage>
        <taxon>Eukaryota</taxon>
        <taxon>Fungi</taxon>
        <taxon>Dikarya</taxon>
        <taxon>Ascomycota</taxon>
        <taxon>Pezizomycotina</taxon>
        <taxon>Eurotiomycetes</taxon>
        <taxon>Chaetothyriomycetidae</taxon>
        <taxon>Chaetothyriales</taxon>
        <taxon>Herpotrichiellaceae</taxon>
        <taxon>Exophiala</taxon>
    </lineage>
</organism>
<feature type="coiled-coil region" evidence="1">
    <location>
        <begin position="189"/>
        <end position="216"/>
    </location>
</feature>
<name>A0AAN6IG02_9EURO</name>
<protein>
    <submittedName>
        <fullName evidence="3">Uncharacterized protein</fullName>
    </submittedName>
</protein>
<dbReference type="PANTHER" id="PTHR19327:SF0">
    <property type="entry name" value="GOLGIN SUBFAMILY A MEMBER 4"/>
    <property type="match status" value="1"/>
</dbReference>
<feature type="region of interest" description="Disordered" evidence="2">
    <location>
        <begin position="615"/>
        <end position="643"/>
    </location>
</feature>
<feature type="compositionally biased region" description="Basic residues" evidence="2">
    <location>
        <begin position="1"/>
        <end position="11"/>
    </location>
</feature>
<evidence type="ECO:0000256" key="2">
    <source>
        <dbReference type="SAM" id="MobiDB-lite"/>
    </source>
</evidence>
<dbReference type="Proteomes" id="UP001203852">
    <property type="component" value="Unassembled WGS sequence"/>
</dbReference>